<reference evidence="1" key="1">
    <citation type="submission" date="2018-02" db="EMBL/GenBank/DDBJ databases">
        <authorList>
            <person name="Cohen D.B."/>
            <person name="Kent A.D."/>
        </authorList>
    </citation>
    <scope>NUCLEOTIDE SEQUENCE</scope>
    <source>
        <strain evidence="1">B4-25</strain>
    </source>
</reference>
<geneLocation type="plasmid" evidence="1">
    <name>RCS77_p</name>
</geneLocation>
<proteinExistence type="predicted"/>
<sequence>MLTLIRRLIAVCLFSLKGVLDEYQIGMVGDVWAPCPALFEHLRDWRPSRVR</sequence>
<keyword evidence="1" id="KW-0614">Plasmid</keyword>
<dbReference type="EMBL" id="LT985297">
    <property type="protein sequence ID" value="SPE02876.1"/>
    <property type="molecule type" value="Genomic_DNA"/>
</dbReference>
<gene>
    <name evidence="1" type="ORF">RCS77_P0036</name>
</gene>
<evidence type="ECO:0000313" key="1">
    <source>
        <dbReference type="EMBL" id="SPE02876.1"/>
    </source>
</evidence>
<protein>
    <submittedName>
        <fullName evidence="1">Uncharacterized protein</fullName>
    </submittedName>
</protein>
<organism evidence="1">
    <name type="scientific">Escherichia coli</name>
    <dbReference type="NCBI Taxonomy" id="562"/>
    <lineage>
        <taxon>Bacteria</taxon>
        <taxon>Pseudomonadati</taxon>
        <taxon>Pseudomonadota</taxon>
        <taxon>Gammaproteobacteria</taxon>
        <taxon>Enterobacterales</taxon>
        <taxon>Enterobacteriaceae</taxon>
        <taxon>Escherichia</taxon>
    </lineage>
</organism>
<accession>A0A2P9EHM1</accession>
<name>A0A2P9EHM1_ECOLX</name>
<dbReference type="AlphaFoldDB" id="A0A2P9EHM1"/>